<dbReference type="Pfam" id="PF08590">
    <property type="entry name" value="DUF1771"/>
    <property type="match status" value="1"/>
</dbReference>
<dbReference type="InterPro" id="IPR003892">
    <property type="entry name" value="CUE"/>
</dbReference>
<dbReference type="PROSITE" id="PS51140">
    <property type="entry name" value="CUE"/>
    <property type="match status" value="1"/>
</dbReference>
<dbReference type="Gene3D" id="3.30.1370.110">
    <property type="match status" value="1"/>
</dbReference>
<dbReference type="Pfam" id="PF25126">
    <property type="entry name" value="DUF7818"/>
    <property type="match status" value="1"/>
</dbReference>
<accession>A0A8C4IZI9</accession>
<feature type="coiled-coil region" evidence="1">
    <location>
        <begin position="1566"/>
        <end position="1593"/>
    </location>
</feature>
<keyword evidence="1" id="KW-0175">Coiled coil</keyword>
<feature type="region of interest" description="Disordered" evidence="2">
    <location>
        <begin position="606"/>
        <end position="628"/>
    </location>
</feature>
<dbReference type="Pfam" id="PF25124">
    <property type="entry name" value="DUF7816"/>
    <property type="match status" value="1"/>
</dbReference>
<dbReference type="Proteomes" id="UP000694389">
    <property type="component" value="Unassembled WGS sequence"/>
</dbReference>
<dbReference type="InterPro" id="IPR027417">
    <property type="entry name" value="P-loop_NTPase"/>
</dbReference>
<dbReference type="Pfam" id="PF13671">
    <property type="entry name" value="AAA_33"/>
    <property type="match status" value="1"/>
</dbReference>
<dbReference type="Gene3D" id="1.10.8.10">
    <property type="entry name" value="DNA helicase RuvA subunit, C-terminal domain"/>
    <property type="match status" value="1"/>
</dbReference>
<feature type="region of interest" description="Disordered" evidence="2">
    <location>
        <begin position="683"/>
        <end position="732"/>
    </location>
</feature>
<feature type="compositionally biased region" description="Basic and acidic residues" evidence="2">
    <location>
        <begin position="899"/>
        <end position="923"/>
    </location>
</feature>
<dbReference type="OMA" id="MTCENKT"/>
<feature type="compositionally biased region" description="Basic and acidic residues" evidence="2">
    <location>
        <begin position="1412"/>
        <end position="1431"/>
    </location>
</feature>
<dbReference type="InterPro" id="IPR052772">
    <property type="entry name" value="Endo/PolyKinase_Domain-Protein"/>
</dbReference>
<dbReference type="InterPro" id="IPR056719">
    <property type="entry name" value="DUF7817"/>
</dbReference>
<evidence type="ECO:0000256" key="2">
    <source>
        <dbReference type="SAM" id="MobiDB-lite"/>
    </source>
</evidence>
<evidence type="ECO:0000259" key="3">
    <source>
        <dbReference type="PROSITE" id="PS50828"/>
    </source>
</evidence>
<dbReference type="InterPro" id="IPR013899">
    <property type="entry name" value="DUF1771"/>
</dbReference>
<evidence type="ECO:0000313" key="5">
    <source>
        <dbReference type="Ensembl" id="ENSDLAP00005062896.2"/>
    </source>
</evidence>
<dbReference type="Pfam" id="PF25125">
    <property type="entry name" value="DUF7817"/>
    <property type="match status" value="1"/>
</dbReference>
<feature type="region of interest" description="Disordered" evidence="2">
    <location>
        <begin position="899"/>
        <end position="937"/>
    </location>
</feature>
<dbReference type="RefSeq" id="XP_051240459.1">
    <property type="nucleotide sequence ID" value="XM_051384499.1"/>
</dbReference>
<name>A0A8C4IZI9_DICLA</name>
<evidence type="ECO:0000256" key="1">
    <source>
        <dbReference type="SAM" id="Coils"/>
    </source>
</evidence>
<organism evidence="5 6">
    <name type="scientific">Dicentrarchus labrax</name>
    <name type="common">European seabass</name>
    <name type="synonym">Morone labrax</name>
    <dbReference type="NCBI Taxonomy" id="13489"/>
    <lineage>
        <taxon>Eukaryota</taxon>
        <taxon>Metazoa</taxon>
        <taxon>Chordata</taxon>
        <taxon>Craniata</taxon>
        <taxon>Vertebrata</taxon>
        <taxon>Euteleostomi</taxon>
        <taxon>Actinopterygii</taxon>
        <taxon>Neopterygii</taxon>
        <taxon>Teleostei</taxon>
        <taxon>Neoteleostei</taxon>
        <taxon>Acanthomorphata</taxon>
        <taxon>Eupercaria</taxon>
        <taxon>Moronidae</taxon>
        <taxon>Dicentrarchus</taxon>
    </lineage>
</organism>
<dbReference type="GO" id="GO:0004519">
    <property type="term" value="F:endonuclease activity"/>
    <property type="evidence" value="ECO:0007669"/>
    <property type="project" value="TreeGrafter"/>
</dbReference>
<dbReference type="GeneTree" id="ENSGT00940000164462"/>
<keyword evidence="6" id="KW-1185">Reference proteome</keyword>
<dbReference type="SUPFAM" id="SSF46934">
    <property type="entry name" value="UBA-like"/>
    <property type="match status" value="1"/>
</dbReference>
<feature type="region of interest" description="Disordered" evidence="2">
    <location>
        <begin position="1305"/>
        <end position="1376"/>
    </location>
</feature>
<dbReference type="InterPro" id="IPR041801">
    <property type="entry name" value="N4BP2_CUE"/>
</dbReference>
<dbReference type="InterPro" id="IPR056720">
    <property type="entry name" value="DUF7818"/>
</dbReference>
<dbReference type="GO" id="GO:0043130">
    <property type="term" value="F:ubiquitin binding"/>
    <property type="evidence" value="ECO:0007669"/>
    <property type="project" value="InterPro"/>
</dbReference>
<dbReference type="SMART" id="SM00546">
    <property type="entry name" value="CUE"/>
    <property type="match status" value="2"/>
</dbReference>
<dbReference type="SUPFAM" id="SSF52540">
    <property type="entry name" value="P-loop containing nucleoside triphosphate hydrolases"/>
    <property type="match status" value="1"/>
</dbReference>
<dbReference type="SUPFAM" id="SSF160443">
    <property type="entry name" value="SMR domain-like"/>
    <property type="match status" value="1"/>
</dbReference>
<dbReference type="InterPro" id="IPR002625">
    <property type="entry name" value="Smr_dom"/>
</dbReference>
<evidence type="ECO:0000313" key="6">
    <source>
        <dbReference type="Proteomes" id="UP000694389"/>
    </source>
</evidence>
<dbReference type="PANTHER" id="PTHR46535:SF1">
    <property type="entry name" value="NEDD4-BINDING PROTEIN 2"/>
    <property type="match status" value="1"/>
</dbReference>
<feature type="compositionally biased region" description="Low complexity" evidence="2">
    <location>
        <begin position="818"/>
        <end position="829"/>
    </location>
</feature>
<feature type="region of interest" description="Disordered" evidence="2">
    <location>
        <begin position="1"/>
        <end position="37"/>
    </location>
</feature>
<dbReference type="GeneID" id="127354542"/>
<dbReference type="PANTHER" id="PTHR46535">
    <property type="entry name" value="NEDD4-BINDING PROTEIN 2"/>
    <property type="match status" value="1"/>
</dbReference>
<dbReference type="OrthoDB" id="3231855at2759"/>
<dbReference type="PROSITE" id="PS50828">
    <property type="entry name" value="SMR"/>
    <property type="match status" value="1"/>
</dbReference>
<dbReference type="SMART" id="SM00463">
    <property type="entry name" value="SMR"/>
    <property type="match status" value="1"/>
</dbReference>
<dbReference type="CTD" id="55728"/>
<feature type="compositionally biased region" description="Basic and acidic residues" evidence="2">
    <location>
        <begin position="697"/>
        <end position="709"/>
    </location>
</feature>
<feature type="compositionally biased region" description="Polar residues" evidence="2">
    <location>
        <begin position="611"/>
        <end position="621"/>
    </location>
</feature>
<gene>
    <name evidence="5" type="primary">n4bp2</name>
</gene>
<dbReference type="CDD" id="cd14365">
    <property type="entry name" value="CUE_N4BP2"/>
    <property type="match status" value="1"/>
</dbReference>
<dbReference type="InterPro" id="IPR056718">
    <property type="entry name" value="DUF7816"/>
</dbReference>
<feature type="domain" description="CUE" evidence="4">
    <location>
        <begin position="47"/>
        <end position="90"/>
    </location>
</feature>
<feature type="region of interest" description="Disordered" evidence="2">
    <location>
        <begin position="956"/>
        <end position="978"/>
    </location>
</feature>
<dbReference type="GO" id="GO:0005634">
    <property type="term" value="C:nucleus"/>
    <property type="evidence" value="ECO:0007669"/>
    <property type="project" value="TreeGrafter"/>
</dbReference>
<sequence length="1837" mass="204020">MPRRKKNGQSPARVPGGPPEGGSRLPQGFDGAMANNFPSSTSLSASIKENIVKSMQEMFSHLDPDVIYIVLSECDFKVENAMDSLLELSVAAEVVGPMPPPVSGFERTAAALLSPQHFSEPRPEPDSSRPPQLSSSPPSANILTEELDLLVDQELETLTTQRDVKEKYHSSQFLSSFPPPPFPKQVLPELLQSSMQPGSRGPSTGLVENISEASSPLDQLSTWEDEIAEEQEQSTVDFTHLMAETPADKPKPSLDLAASGRPSAFQVYKKQDPPHTLADKAGVIPSKAVVGGARSKMNLSNQEPLGYMASPWNLAAPVFSPRTHGNQGPTFITPVAQTPSNWPSQPRQASPWLTQGPVRQAPLKPSATIPKSWALPGPQQHPTHYGRLRLEGKVLVLLRGAPGSGKSTLARALVEHNPGGVRLSTDDYFTRHGEYQFDPAALGEAHEWNQKRAIEAFERGANPIIIDNTNMQGWEMRPYVVQALKHGYKVLFREPDTWWKSKPRELQRRTTHDVPVETIRRMLNGYERFVTVQSIMGSQMPELKQRLLLENRSSHLVSSETPCPDLVEQPGLTEGRKKSCPQLFSSLPDVSSIGHSGEVGVLEDGTHKSTESLNFQPTGGLTESPEMSDGVDSMDLGQLDSELDTALKLNHPTGDQRIPDCIVESVMNEDYRGDEMPVAFSESIGQRVRRERTSRRSGFDRAEPADLVKDTNQSDSEAKEKEKMKEEEAKGVEIARDGGEKGMLKMLDFVGDWPSEGTLEQRQVRRRERRKEGNGKEDEGVSQEANENKTKVQSGPNVTEFQKLLDLIQTGQTAILTSSSHSSSSSPSSGEELEKEEDAGGRFEESHSSRSDSEEREQNMNRVNSSRGELPDCVLDGKAANSCKARVSRIDHWEALKTENEARSTTRGNDDLLEIDKENRTVDLKSTSPTNPLPAPTADSLVVSNTMEANVCHDELGGHNINDTVGTEPGTGPTDVDMNNCRETRVEADDSQTSEVCQSPVCEGSVEAENGAFSGGSQERKQRQGRRSGKQCKLALTFTQNCPASSVNTLECPDTTAQIINSSQNSINADVEPNFNPNCNTSLSLEPSFDLFTDSKSEPPLKLPSPPPLVDTGCHTQTEPQDFALLWRLNHQDTPNEAVVNACSHPSDIAVLSGDSSRFVPELSTVVSAAVAVHPSGHREVPYRVVHEKGTQVEEKDFGATQDRLKSLRILSCHFKLVSFDTLEDLYDKCHQDLEWTTNLLLDSGERFFRDEDGEKEEESEEDKDTSSLCGALSKAVETSSCPNALDEHHPDDWPRLEEATQSTFGTVVESDESSNNADMFGGAAVSVRNNPDTTSHLEKSLQTERSLPQAVNEGERCGDTDHKVTSEGGACGGSFDDEVIIEESRVEIEKEIASMDEVHRLLQAELDEMEREERQKENERTERRHMEERRSRHLNIQSVELKLPTEVALQLTELFGPVGVDSGTCSTEDYAVQMDLNLAKLLHQKWKETIQEKQRQATLSFHLLQESSVHWGESQVAKPGPRDRTQPAPFLISADGYESLDSQPEARTLMPFMDHWNVSRPHVSLRDIIKEEQAMQENVEKTRQSRADLDRRNGAALLKENQLYSLFPTIDRHFLQDIFRDNNYSLSQTELFLRSLLDEEPVKTVVAPEAPRSDHHRAASKEREKRQNPLELLVPDYQDTEDPEYEDFRAEASLQRSRQLESFSKAAEAFKQGRKEVASFYAQQGHLHGKRMREANHRAAAQIFQRVNSSLLPNNILDLHGLHVDEALDHLARVLHNKTADCEQGLCRPQLSVITGRGNHSQGGVARIRPAVIDYLTNKHYRFTEPKPGLVLVSLK</sequence>
<feature type="region of interest" description="Disordered" evidence="2">
    <location>
        <begin position="1410"/>
        <end position="1432"/>
    </location>
</feature>
<reference evidence="5" key="1">
    <citation type="submission" date="2025-08" db="UniProtKB">
        <authorList>
            <consortium name="Ensembl"/>
        </authorList>
    </citation>
    <scope>IDENTIFICATION</scope>
</reference>
<dbReference type="Pfam" id="PF01713">
    <property type="entry name" value="Smr"/>
    <property type="match status" value="1"/>
</dbReference>
<feature type="compositionally biased region" description="Basic and acidic residues" evidence="2">
    <location>
        <begin position="1354"/>
        <end position="1366"/>
    </location>
</feature>
<feature type="region of interest" description="Disordered" evidence="2">
    <location>
        <begin position="755"/>
        <end position="797"/>
    </location>
</feature>
<feature type="region of interest" description="Disordered" evidence="2">
    <location>
        <begin position="816"/>
        <end position="873"/>
    </location>
</feature>
<dbReference type="Ensembl" id="ENSDLAT00005066544.2">
    <property type="protein sequence ID" value="ENSDLAP00005062896.2"/>
    <property type="gene ID" value="ENSDLAG00005026187.2"/>
</dbReference>
<feature type="region of interest" description="Disordered" evidence="2">
    <location>
        <begin position="1008"/>
        <end position="1029"/>
    </location>
</feature>
<evidence type="ECO:0000259" key="4">
    <source>
        <dbReference type="PROSITE" id="PS51140"/>
    </source>
</evidence>
<dbReference type="Gene3D" id="3.40.50.300">
    <property type="entry name" value="P-loop containing nucleotide triphosphate hydrolases"/>
    <property type="match status" value="1"/>
</dbReference>
<feature type="region of interest" description="Disordered" evidence="2">
    <location>
        <begin position="117"/>
        <end position="139"/>
    </location>
</feature>
<protein>
    <submittedName>
        <fullName evidence="5">NEDD4 binding protein 2</fullName>
    </submittedName>
</protein>
<feature type="compositionally biased region" description="Basic and acidic residues" evidence="2">
    <location>
        <begin position="716"/>
        <end position="732"/>
    </location>
</feature>
<dbReference type="InterPro" id="IPR009060">
    <property type="entry name" value="UBA-like_sf"/>
</dbReference>
<feature type="domain" description="Smr" evidence="3">
    <location>
        <begin position="1758"/>
        <end position="1837"/>
    </location>
</feature>
<feature type="compositionally biased region" description="Basic and acidic residues" evidence="2">
    <location>
        <begin position="770"/>
        <end position="779"/>
    </location>
</feature>
<dbReference type="InterPro" id="IPR036063">
    <property type="entry name" value="Smr_dom_sf"/>
</dbReference>
<reference evidence="5" key="2">
    <citation type="submission" date="2025-09" db="UniProtKB">
        <authorList>
            <consortium name="Ensembl"/>
        </authorList>
    </citation>
    <scope>IDENTIFICATION</scope>
</reference>
<dbReference type="Pfam" id="PF02845">
    <property type="entry name" value="CUE"/>
    <property type="match status" value="1"/>
</dbReference>
<dbReference type="CDD" id="cd14279">
    <property type="entry name" value="CUE"/>
    <property type="match status" value="1"/>
</dbReference>
<dbReference type="SMART" id="SM01162">
    <property type="entry name" value="DUF1771"/>
    <property type="match status" value="1"/>
</dbReference>
<proteinExistence type="predicted"/>
<feature type="region of interest" description="Disordered" evidence="2">
    <location>
        <begin position="1648"/>
        <end position="1673"/>
    </location>
</feature>
<feature type="compositionally biased region" description="Low complexity" evidence="2">
    <location>
        <begin position="129"/>
        <end position="139"/>
    </location>
</feature>
<feature type="compositionally biased region" description="Basic and acidic residues" evidence="2">
    <location>
        <begin position="1652"/>
        <end position="1669"/>
    </location>
</feature>
<feature type="compositionally biased region" description="Basic and acidic residues" evidence="2">
    <location>
        <begin position="838"/>
        <end position="859"/>
    </location>
</feature>